<evidence type="ECO:0000313" key="2">
    <source>
        <dbReference type="Proteomes" id="UP001271769"/>
    </source>
</evidence>
<protein>
    <submittedName>
        <fullName evidence="1">Uncharacterized protein</fullName>
    </submittedName>
</protein>
<reference evidence="1 2" key="1">
    <citation type="journal article" date="2013" name="Antonie Van Leeuwenhoek">
        <title>Dongia rigui sp. nov., isolated from freshwater of a large wetland in Korea.</title>
        <authorList>
            <person name="Baik K.S."/>
            <person name="Hwang Y.M."/>
            <person name="Choi J.S."/>
            <person name="Kwon J."/>
            <person name="Seong C.N."/>
        </authorList>
    </citation>
    <scope>NUCLEOTIDE SEQUENCE [LARGE SCALE GENOMIC DNA]</scope>
    <source>
        <strain evidence="1 2">04SU4-P</strain>
    </source>
</reference>
<gene>
    <name evidence="1" type="ORF">SMD31_06020</name>
</gene>
<organism evidence="1 2">
    <name type="scientific">Dongia rigui</name>
    <dbReference type="NCBI Taxonomy" id="940149"/>
    <lineage>
        <taxon>Bacteria</taxon>
        <taxon>Pseudomonadati</taxon>
        <taxon>Pseudomonadota</taxon>
        <taxon>Alphaproteobacteria</taxon>
        <taxon>Rhodospirillales</taxon>
        <taxon>Dongiaceae</taxon>
        <taxon>Dongia</taxon>
    </lineage>
</organism>
<name>A0ABU5DVZ3_9PROT</name>
<sequence>MSTEGLHFLSEARLAQARRFVEASTAALARLAITPHAARLDPALLRRFAETAVTARELRTRILTDLAPILEADGPAASLRNDPAAQRLVTATQQVADSLADMIARLEGLQEGSLAAGEIGA</sequence>
<accession>A0ABU5DVZ3</accession>
<evidence type="ECO:0000313" key="1">
    <source>
        <dbReference type="EMBL" id="MDY0871467.1"/>
    </source>
</evidence>
<keyword evidence="2" id="KW-1185">Reference proteome</keyword>
<dbReference type="EMBL" id="JAXCLX010000001">
    <property type="protein sequence ID" value="MDY0871467.1"/>
    <property type="molecule type" value="Genomic_DNA"/>
</dbReference>
<comment type="caution">
    <text evidence="1">The sequence shown here is derived from an EMBL/GenBank/DDBJ whole genome shotgun (WGS) entry which is preliminary data.</text>
</comment>
<dbReference type="RefSeq" id="WP_320499896.1">
    <property type="nucleotide sequence ID" value="NZ_JAXCLX010000001.1"/>
</dbReference>
<dbReference type="Proteomes" id="UP001271769">
    <property type="component" value="Unassembled WGS sequence"/>
</dbReference>
<proteinExistence type="predicted"/>